<dbReference type="VEuPathDB" id="FungiDB:BD410DRAFT_498682"/>
<dbReference type="EMBL" id="ML170207">
    <property type="protein sequence ID" value="TDL18537.1"/>
    <property type="molecule type" value="Genomic_DNA"/>
</dbReference>
<sequence>MLFTGQSPIAPHSFTPPNEDNSARGAGGGTPKCPPNRRPCTGCSRPSVKSKCNMSYPWSTTLCQRCGERGIPCVTKPEEQKKITRRKPHRKAPKRDSTVKDVGGTFSPTTPTAVTIHSSSEAAGPAPAVQYFETTFQMSSTHSNDAKVAEMNCVDTSRFGDGVDPLMVNRPPKVQVSKHWRPFSQYLGVQPHTNGGASSTPGNDNNNSIHGHSMTQPLRFLDTHGLTIDHPNNDPQDVTLANYHAPHGNIFHDASQCYFRG</sequence>
<keyword evidence="3" id="KW-1185">Reference proteome</keyword>
<name>A0A4Y7PSZ6_9AGAM</name>
<organism evidence="2 3">
    <name type="scientific">Rickenella mellea</name>
    <dbReference type="NCBI Taxonomy" id="50990"/>
    <lineage>
        <taxon>Eukaryota</taxon>
        <taxon>Fungi</taxon>
        <taxon>Dikarya</taxon>
        <taxon>Basidiomycota</taxon>
        <taxon>Agaricomycotina</taxon>
        <taxon>Agaricomycetes</taxon>
        <taxon>Hymenochaetales</taxon>
        <taxon>Rickenellaceae</taxon>
        <taxon>Rickenella</taxon>
    </lineage>
</organism>
<accession>A0A4Y7PSZ6</accession>
<protein>
    <submittedName>
        <fullName evidence="2">Uncharacterized protein</fullName>
    </submittedName>
</protein>
<feature type="region of interest" description="Disordered" evidence="1">
    <location>
        <begin position="1"/>
        <end position="48"/>
    </location>
</feature>
<evidence type="ECO:0000313" key="2">
    <source>
        <dbReference type="EMBL" id="TDL18537.1"/>
    </source>
</evidence>
<dbReference type="AlphaFoldDB" id="A0A4Y7PSZ6"/>
<gene>
    <name evidence="2" type="ORF">BD410DRAFT_498682</name>
</gene>
<feature type="region of interest" description="Disordered" evidence="1">
    <location>
        <begin position="77"/>
        <end position="121"/>
    </location>
</feature>
<evidence type="ECO:0000256" key="1">
    <source>
        <dbReference type="SAM" id="MobiDB-lite"/>
    </source>
</evidence>
<reference evidence="2 3" key="1">
    <citation type="submission" date="2018-06" db="EMBL/GenBank/DDBJ databases">
        <title>A transcriptomic atlas of mushroom development highlights an independent origin of complex multicellularity.</title>
        <authorList>
            <consortium name="DOE Joint Genome Institute"/>
            <person name="Krizsan K."/>
            <person name="Almasi E."/>
            <person name="Merenyi Z."/>
            <person name="Sahu N."/>
            <person name="Viragh M."/>
            <person name="Koszo T."/>
            <person name="Mondo S."/>
            <person name="Kiss B."/>
            <person name="Balint B."/>
            <person name="Kues U."/>
            <person name="Barry K."/>
            <person name="Hegedus J.C."/>
            <person name="Henrissat B."/>
            <person name="Johnson J."/>
            <person name="Lipzen A."/>
            <person name="Ohm R."/>
            <person name="Nagy I."/>
            <person name="Pangilinan J."/>
            <person name="Yan J."/>
            <person name="Xiong Y."/>
            <person name="Grigoriev I.V."/>
            <person name="Hibbett D.S."/>
            <person name="Nagy L.G."/>
        </authorList>
    </citation>
    <scope>NUCLEOTIDE SEQUENCE [LARGE SCALE GENOMIC DNA]</scope>
    <source>
        <strain evidence="2 3">SZMC22713</strain>
    </source>
</reference>
<feature type="compositionally biased region" description="Polar residues" evidence="1">
    <location>
        <begin position="106"/>
        <end position="121"/>
    </location>
</feature>
<feature type="compositionally biased region" description="Basic residues" evidence="1">
    <location>
        <begin position="83"/>
        <end position="93"/>
    </location>
</feature>
<dbReference type="Proteomes" id="UP000294933">
    <property type="component" value="Unassembled WGS sequence"/>
</dbReference>
<proteinExistence type="predicted"/>
<evidence type="ECO:0000313" key="3">
    <source>
        <dbReference type="Proteomes" id="UP000294933"/>
    </source>
</evidence>
<feature type="region of interest" description="Disordered" evidence="1">
    <location>
        <begin position="191"/>
        <end position="213"/>
    </location>
</feature>